<organism evidence="1 2">
    <name type="scientific">Platanthera zijinensis</name>
    <dbReference type="NCBI Taxonomy" id="2320716"/>
    <lineage>
        <taxon>Eukaryota</taxon>
        <taxon>Viridiplantae</taxon>
        <taxon>Streptophyta</taxon>
        <taxon>Embryophyta</taxon>
        <taxon>Tracheophyta</taxon>
        <taxon>Spermatophyta</taxon>
        <taxon>Magnoliopsida</taxon>
        <taxon>Liliopsida</taxon>
        <taxon>Asparagales</taxon>
        <taxon>Orchidaceae</taxon>
        <taxon>Orchidoideae</taxon>
        <taxon>Orchideae</taxon>
        <taxon>Orchidinae</taxon>
        <taxon>Platanthera</taxon>
    </lineage>
</organism>
<name>A0AAP0FXY2_9ASPA</name>
<sequence>MKLGKKRSSSIEKILNRLRITHRKAQAMQSSVVDTQVCMIPKTNRRVSFLRKYGRMSSFRGCFTCHAF</sequence>
<protein>
    <submittedName>
        <fullName evidence="1">Uncharacterized protein</fullName>
    </submittedName>
</protein>
<evidence type="ECO:0000313" key="1">
    <source>
        <dbReference type="EMBL" id="KAK8923783.1"/>
    </source>
</evidence>
<dbReference type="Proteomes" id="UP001418222">
    <property type="component" value="Unassembled WGS sequence"/>
</dbReference>
<reference evidence="1 2" key="1">
    <citation type="journal article" date="2022" name="Nat. Plants">
        <title>Genomes of leafy and leafless Platanthera orchids illuminate the evolution of mycoheterotrophy.</title>
        <authorList>
            <person name="Li M.H."/>
            <person name="Liu K.W."/>
            <person name="Li Z."/>
            <person name="Lu H.C."/>
            <person name="Ye Q.L."/>
            <person name="Zhang D."/>
            <person name="Wang J.Y."/>
            <person name="Li Y.F."/>
            <person name="Zhong Z.M."/>
            <person name="Liu X."/>
            <person name="Yu X."/>
            <person name="Liu D.K."/>
            <person name="Tu X.D."/>
            <person name="Liu B."/>
            <person name="Hao Y."/>
            <person name="Liao X.Y."/>
            <person name="Jiang Y.T."/>
            <person name="Sun W.H."/>
            <person name="Chen J."/>
            <person name="Chen Y.Q."/>
            <person name="Ai Y."/>
            <person name="Zhai J.W."/>
            <person name="Wu S.S."/>
            <person name="Zhou Z."/>
            <person name="Hsiao Y.Y."/>
            <person name="Wu W.L."/>
            <person name="Chen Y.Y."/>
            <person name="Lin Y.F."/>
            <person name="Hsu J.L."/>
            <person name="Li C.Y."/>
            <person name="Wang Z.W."/>
            <person name="Zhao X."/>
            <person name="Zhong W.Y."/>
            <person name="Ma X.K."/>
            <person name="Ma L."/>
            <person name="Huang J."/>
            <person name="Chen G.Z."/>
            <person name="Huang M.Z."/>
            <person name="Huang L."/>
            <person name="Peng D.H."/>
            <person name="Luo Y.B."/>
            <person name="Zou S.Q."/>
            <person name="Chen S.P."/>
            <person name="Lan S."/>
            <person name="Tsai W.C."/>
            <person name="Van de Peer Y."/>
            <person name="Liu Z.J."/>
        </authorList>
    </citation>
    <scope>NUCLEOTIDE SEQUENCE [LARGE SCALE GENOMIC DNA]</scope>
    <source>
        <strain evidence="1">Lor287</strain>
    </source>
</reference>
<dbReference type="AlphaFoldDB" id="A0AAP0FXY2"/>
<gene>
    <name evidence="1" type="ORF">KSP39_PZI019167</name>
</gene>
<accession>A0AAP0FXY2</accession>
<evidence type="ECO:0000313" key="2">
    <source>
        <dbReference type="Proteomes" id="UP001418222"/>
    </source>
</evidence>
<dbReference type="EMBL" id="JBBWWQ010000017">
    <property type="protein sequence ID" value="KAK8923783.1"/>
    <property type="molecule type" value="Genomic_DNA"/>
</dbReference>
<keyword evidence="2" id="KW-1185">Reference proteome</keyword>
<proteinExistence type="predicted"/>
<comment type="caution">
    <text evidence="1">The sequence shown here is derived from an EMBL/GenBank/DDBJ whole genome shotgun (WGS) entry which is preliminary data.</text>
</comment>